<comment type="similarity">
    <text evidence="1">Belongs to the sigma-70 factor family. ECF subfamily.</text>
</comment>
<evidence type="ECO:0000256" key="2">
    <source>
        <dbReference type="ARBA" id="ARBA00023015"/>
    </source>
</evidence>
<evidence type="ECO:0000313" key="7">
    <source>
        <dbReference type="EMBL" id="GFM93198.1"/>
    </source>
</evidence>
<dbReference type="InterPro" id="IPR007627">
    <property type="entry name" value="RNA_pol_sigma70_r2"/>
</dbReference>
<dbReference type="EMBL" id="RBRY01000026">
    <property type="protein sequence ID" value="RMR62258.1"/>
    <property type="molecule type" value="Genomic_DNA"/>
</dbReference>
<evidence type="ECO:0000259" key="6">
    <source>
        <dbReference type="Pfam" id="PF08281"/>
    </source>
</evidence>
<evidence type="ECO:0000259" key="5">
    <source>
        <dbReference type="Pfam" id="PF04542"/>
    </source>
</evidence>
<evidence type="ECO:0000313" key="10">
    <source>
        <dbReference type="Proteomes" id="UP000614982"/>
    </source>
</evidence>
<dbReference type="InterPro" id="IPR013249">
    <property type="entry name" value="RNA_pol_sigma70_r4_t2"/>
</dbReference>
<organism evidence="8 9">
    <name type="scientific">Pseudomonas cichorii</name>
    <dbReference type="NCBI Taxonomy" id="36746"/>
    <lineage>
        <taxon>Bacteria</taxon>
        <taxon>Pseudomonadati</taxon>
        <taxon>Pseudomonadota</taxon>
        <taxon>Gammaproteobacteria</taxon>
        <taxon>Pseudomonadales</taxon>
        <taxon>Pseudomonadaceae</taxon>
        <taxon>Pseudomonas</taxon>
    </lineage>
</organism>
<name>A0A3M4WDL7_PSECI</name>
<dbReference type="InterPro" id="IPR039425">
    <property type="entry name" value="RNA_pol_sigma-70-like"/>
</dbReference>
<comment type="caution">
    <text evidence="8">The sequence shown here is derived from an EMBL/GenBank/DDBJ whole genome shotgun (WGS) entry which is preliminary data.</text>
</comment>
<dbReference type="PANTHER" id="PTHR43133:SF62">
    <property type="entry name" value="RNA POLYMERASE SIGMA FACTOR SIGZ"/>
    <property type="match status" value="1"/>
</dbReference>
<dbReference type="InterPro" id="IPR013325">
    <property type="entry name" value="RNA_pol_sigma_r2"/>
</dbReference>
<dbReference type="Pfam" id="PF04542">
    <property type="entry name" value="Sigma70_r2"/>
    <property type="match status" value="1"/>
</dbReference>
<dbReference type="GO" id="GO:0003677">
    <property type="term" value="F:DNA binding"/>
    <property type="evidence" value="ECO:0007669"/>
    <property type="project" value="InterPro"/>
</dbReference>
<dbReference type="InterPro" id="IPR013324">
    <property type="entry name" value="RNA_pol_sigma_r3/r4-like"/>
</dbReference>
<keyword evidence="3" id="KW-0731">Sigma factor</keyword>
<feature type="domain" description="RNA polymerase sigma factor 70 region 4 type 2" evidence="6">
    <location>
        <begin position="144"/>
        <end position="195"/>
    </location>
</feature>
<dbReference type="GO" id="GO:0016987">
    <property type="term" value="F:sigma factor activity"/>
    <property type="evidence" value="ECO:0007669"/>
    <property type="project" value="UniProtKB-KW"/>
</dbReference>
<proteinExistence type="inferred from homology"/>
<dbReference type="OrthoDB" id="9784272at2"/>
<evidence type="ECO:0000256" key="4">
    <source>
        <dbReference type="ARBA" id="ARBA00023163"/>
    </source>
</evidence>
<dbReference type="InterPro" id="IPR036388">
    <property type="entry name" value="WH-like_DNA-bd_sf"/>
</dbReference>
<evidence type="ECO:0000313" key="8">
    <source>
        <dbReference type="EMBL" id="RMR62258.1"/>
    </source>
</evidence>
<dbReference type="CDD" id="cd06171">
    <property type="entry name" value="Sigma70_r4"/>
    <property type="match status" value="1"/>
</dbReference>
<dbReference type="Gene3D" id="1.10.10.10">
    <property type="entry name" value="Winged helix-like DNA-binding domain superfamily/Winged helix DNA-binding domain"/>
    <property type="match status" value="1"/>
</dbReference>
<dbReference type="Pfam" id="PF08281">
    <property type="entry name" value="Sigma70_r4_2"/>
    <property type="match status" value="1"/>
</dbReference>
<reference evidence="8 9" key="1">
    <citation type="submission" date="2018-08" db="EMBL/GenBank/DDBJ databases">
        <title>Recombination of ecologically and evolutionarily significant loci maintains genetic cohesion in the Pseudomonas syringae species complex.</title>
        <authorList>
            <person name="Dillon M."/>
            <person name="Thakur S."/>
            <person name="Almeida R.N.D."/>
            <person name="Weir B.S."/>
            <person name="Guttman D.S."/>
        </authorList>
    </citation>
    <scope>NUCLEOTIDE SEQUENCE [LARGE SCALE GENOMIC DNA]</scope>
    <source>
        <strain evidence="8 9">ICMP 6917</strain>
    </source>
</reference>
<dbReference type="Gene3D" id="1.10.1740.10">
    <property type="match status" value="1"/>
</dbReference>
<dbReference type="AlphaFoldDB" id="A0A3M4WDL7"/>
<dbReference type="GO" id="GO:0006352">
    <property type="term" value="P:DNA-templated transcription initiation"/>
    <property type="evidence" value="ECO:0007669"/>
    <property type="project" value="InterPro"/>
</dbReference>
<dbReference type="PANTHER" id="PTHR43133">
    <property type="entry name" value="RNA POLYMERASE ECF-TYPE SIGMA FACTO"/>
    <property type="match status" value="1"/>
</dbReference>
<gene>
    <name evidence="8" type="ORF">ALP84_200018</name>
    <name evidence="7" type="ORF">PSCICP_31700</name>
</gene>
<evidence type="ECO:0000313" key="9">
    <source>
        <dbReference type="Proteomes" id="UP000278332"/>
    </source>
</evidence>
<accession>A0A3M4WDL7</accession>
<dbReference type="Proteomes" id="UP000278332">
    <property type="component" value="Unassembled WGS sequence"/>
</dbReference>
<dbReference type="Proteomes" id="UP000614982">
    <property type="component" value="Unassembled WGS sequence"/>
</dbReference>
<feature type="domain" description="RNA polymerase sigma-70 region 2" evidence="5">
    <location>
        <begin position="45"/>
        <end position="111"/>
    </location>
</feature>
<protein>
    <submittedName>
        <fullName evidence="7">RNA polymerase sigma factor RpoE</fullName>
    </submittedName>
</protein>
<keyword evidence="10" id="KW-1185">Reference proteome</keyword>
<keyword evidence="2" id="KW-0805">Transcription regulation</keyword>
<dbReference type="NCBIfam" id="TIGR02937">
    <property type="entry name" value="sigma70-ECF"/>
    <property type="match status" value="1"/>
</dbReference>
<sequence length="202" mass="23299">MSSIARIRTFRHVSPSYSDSPITRLWIDEVTAVARSQDRDSFMRIYDHFAPRLLRYLTGLKVPDGQAEELMQEVLLKLWHKAESFDPAKASLGTWLFRIARNLYIDSVRKDSGWVVVQNSLEQLELLEAPADSSLDYSQRQEKQLNMAIQNLPADQARVLRMSYFEALSHREIAQRLGMPLGTVKSCLRLAFQKLRSKVEES</sequence>
<dbReference type="SUPFAM" id="SSF88946">
    <property type="entry name" value="Sigma2 domain of RNA polymerase sigma factors"/>
    <property type="match status" value="1"/>
</dbReference>
<reference evidence="7 10" key="2">
    <citation type="submission" date="2020-05" db="EMBL/GenBank/DDBJ databases">
        <title>Genetic diversity of Pseudomonas cichorii.</title>
        <authorList>
            <person name="Tani S."/>
            <person name="Yagi H."/>
            <person name="Hashimoto S."/>
            <person name="Iiyama K."/>
            <person name="Furuya N."/>
        </authorList>
    </citation>
    <scope>NUCLEOTIDE SEQUENCE [LARGE SCALE GENOMIC DNA]</scope>
    <source>
        <strain evidence="7 10">LMG 2162</strain>
    </source>
</reference>
<dbReference type="SUPFAM" id="SSF88659">
    <property type="entry name" value="Sigma3 and sigma4 domains of RNA polymerase sigma factors"/>
    <property type="match status" value="1"/>
</dbReference>
<keyword evidence="4" id="KW-0804">Transcription</keyword>
<evidence type="ECO:0000256" key="3">
    <source>
        <dbReference type="ARBA" id="ARBA00023082"/>
    </source>
</evidence>
<dbReference type="InterPro" id="IPR014284">
    <property type="entry name" value="RNA_pol_sigma-70_dom"/>
</dbReference>
<evidence type="ECO:0000256" key="1">
    <source>
        <dbReference type="ARBA" id="ARBA00010641"/>
    </source>
</evidence>
<dbReference type="EMBL" id="BLWA01000008">
    <property type="protein sequence ID" value="GFM93198.1"/>
    <property type="molecule type" value="Genomic_DNA"/>
</dbReference>